<accession>A0ABS2LFB5</accession>
<evidence type="ECO:0000256" key="1">
    <source>
        <dbReference type="ARBA" id="ARBA00005417"/>
    </source>
</evidence>
<dbReference type="SUPFAM" id="SSF52540">
    <property type="entry name" value="P-loop containing nucleoside triphosphate hydrolases"/>
    <property type="match status" value="1"/>
</dbReference>
<keyword evidence="4 7" id="KW-0067">ATP-binding</keyword>
<comment type="similarity">
    <text evidence="1">Belongs to the ABC transporter superfamily.</text>
</comment>
<keyword evidence="3" id="KW-0547">Nucleotide-binding</keyword>
<dbReference type="Proteomes" id="UP000698059">
    <property type="component" value="Unassembled WGS sequence"/>
</dbReference>
<sequence length="317" mass="33640">MITVQELTKRYDGKPAVDNLTFQVVPGQVTGFLGPNGAGKSTTLRAIVGLDRPDVGRALIQGRPYAALPHPLREVGAMLNAKAVHPARSARNHLLALARTNGIPARRVDEVLSIVGLTTVAGKKAGTFSLGMGQRLGIAAALLGDPPILIFDEPINGLDPDGIRWLRGLVRTLADEGRTVFFSSHVVSEMQLTADHLIVIGRGRLVADGPADDLIGAAGGVVTVRSPDEAGLSSLQGDLEGRRFETTRMSAHHLEIIAAPIELVADLTYAGRLRIHELSRTDGSLEDAYLRLTASSSEYDAGGPTPGRHNDRTETPA</sequence>
<evidence type="ECO:0000256" key="5">
    <source>
        <dbReference type="SAM" id="MobiDB-lite"/>
    </source>
</evidence>
<evidence type="ECO:0000313" key="8">
    <source>
        <dbReference type="Proteomes" id="UP000698059"/>
    </source>
</evidence>
<evidence type="ECO:0000313" key="7">
    <source>
        <dbReference type="EMBL" id="MBM7479067.1"/>
    </source>
</evidence>
<name>A0ABS2LFB5_9CELL</name>
<dbReference type="Gene3D" id="3.40.50.300">
    <property type="entry name" value="P-loop containing nucleotide triphosphate hydrolases"/>
    <property type="match status" value="1"/>
</dbReference>
<dbReference type="EMBL" id="JAFBBO010000001">
    <property type="protein sequence ID" value="MBM7479067.1"/>
    <property type="molecule type" value="Genomic_DNA"/>
</dbReference>
<dbReference type="PANTHER" id="PTHR43335:SF4">
    <property type="entry name" value="ABC TRANSPORTER, ATP-BINDING PROTEIN"/>
    <property type="match status" value="1"/>
</dbReference>
<proteinExistence type="inferred from homology"/>
<keyword evidence="2" id="KW-0813">Transport</keyword>
<dbReference type="PANTHER" id="PTHR43335">
    <property type="entry name" value="ABC TRANSPORTER, ATP-BINDING PROTEIN"/>
    <property type="match status" value="1"/>
</dbReference>
<gene>
    <name evidence="7" type="ORF">JOD49_001987</name>
</gene>
<dbReference type="InterPro" id="IPR003593">
    <property type="entry name" value="AAA+_ATPase"/>
</dbReference>
<evidence type="ECO:0000256" key="2">
    <source>
        <dbReference type="ARBA" id="ARBA00022448"/>
    </source>
</evidence>
<dbReference type="PROSITE" id="PS50893">
    <property type="entry name" value="ABC_TRANSPORTER_2"/>
    <property type="match status" value="1"/>
</dbReference>
<feature type="region of interest" description="Disordered" evidence="5">
    <location>
        <begin position="296"/>
        <end position="317"/>
    </location>
</feature>
<evidence type="ECO:0000256" key="4">
    <source>
        <dbReference type="ARBA" id="ARBA00022840"/>
    </source>
</evidence>
<dbReference type="Pfam" id="PF00005">
    <property type="entry name" value="ABC_tran"/>
    <property type="match status" value="1"/>
</dbReference>
<dbReference type="InterPro" id="IPR003439">
    <property type="entry name" value="ABC_transporter-like_ATP-bd"/>
</dbReference>
<feature type="domain" description="ABC transporter" evidence="6">
    <location>
        <begin position="2"/>
        <end position="227"/>
    </location>
</feature>
<dbReference type="InterPro" id="IPR027417">
    <property type="entry name" value="P-loop_NTPase"/>
</dbReference>
<keyword evidence="8" id="KW-1185">Reference proteome</keyword>
<feature type="compositionally biased region" description="Basic and acidic residues" evidence="5">
    <location>
        <begin position="308"/>
        <end position="317"/>
    </location>
</feature>
<evidence type="ECO:0000259" key="6">
    <source>
        <dbReference type="PROSITE" id="PS50893"/>
    </source>
</evidence>
<comment type="caution">
    <text evidence="7">The sequence shown here is derived from an EMBL/GenBank/DDBJ whole genome shotgun (WGS) entry which is preliminary data.</text>
</comment>
<dbReference type="RefSeq" id="WP_205307057.1">
    <property type="nucleotide sequence ID" value="NZ_BAAAVF010000009.1"/>
</dbReference>
<organism evidence="7 8">
    <name type="scientific">Oerskovia jenensis</name>
    <dbReference type="NCBI Taxonomy" id="162169"/>
    <lineage>
        <taxon>Bacteria</taxon>
        <taxon>Bacillati</taxon>
        <taxon>Actinomycetota</taxon>
        <taxon>Actinomycetes</taxon>
        <taxon>Micrococcales</taxon>
        <taxon>Cellulomonadaceae</taxon>
        <taxon>Oerskovia</taxon>
    </lineage>
</organism>
<reference evidence="7 8" key="1">
    <citation type="submission" date="2021-01" db="EMBL/GenBank/DDBJ databases">
        <title>Sequencing the genomes of 1000 actinobacteria strains.</title>
        <authorList>
            <person name="Klenk H.-P."/>
        </authorList>
    </citation>
    <scope>NUCLEOTIDE SEQUENCE [LARGE SCALE GENOMIC DNA]</scope>
    <source>
        <strain evidence="7 8">DSM 46000</strain>
    </source>
</reference>
<dbReference type="SMART" id="SM00382">
    <property type="entry name" value="AAA"/>
    <property type="match status" value="1"/>
</dbReference>
<evidence type="ECO:0000256" key="3">
    <source>
        <dbReference type="ARBA" id="ARBA00022741"/>
    </source>
</evidence>
<dbReference type="GO" id="GO:0005524">
    <property type="term" value="F:ATP binding"/>
    <property type="evidence" value="ECO:0007669"/>
    <property type="project" value="UniProtKB-KW"/>
</dbReference>
<protein>
    <submittedName>
        <fullName evidence="7">ABC-2 type transport system ATP-binding protein</fullName>
    </submittedName>
</protein>